<dbReference type="Proteomes" id="UP000237347">
    <property type="component" value="Unassembled WGS sequence"/>
</dbReference>
<reference evidence="1 2" key="1">
    <citation type="journal article" date="2018" name="Sci. Data">
        <title>The draft genome sequence of cork oak.</title>
        <authorList>
            <person name="Ramos A.M."/>
            <person name="Usie A."/>
            <person name="Barbosa P."/>
            <person name="Barros P.M."/>
            <person name="Capote T."/>
            <person name="Chaves I."/>
            <person name="Simoes F."/>
            <person name="Abreu I."/>
            <person name="Carrasquinho I."/>
            <person name="Faro C."/>
            <person name="Guimaraes J.B."/>
            <person name="Mendonca D."/>
            <person name="Nobrega F."/>
            <person name="Rodrigues L."/>
            <person name="Saibo N.J.M."/>
            <person name="Varela M.C."/>
            <person name="Egas C."/>
            <person name="Matos J."/>
            <person name="Miguel C.M."/>
            <person name="Oliveira M.M."/>
            <person name="Ricardo C.P."/>
            <person name="Goncalves S."/>
        </authorList>
    </citation>
    <scope>NUCLEOTIDE SEQUENCE [LARGE SCALE GENOMIC DNA]</scope>
    <source>
        <strain evidence="2">cv. HL8</strain>
    </source>
</reference>
<dbReference type="AlphaFoldDB" id="A0AAW0LHY7"/>
<keyword evidence="2" id="KW-1185">Reference proteome</keyword>
<comment type="caution">
    <text evidence="1">The sequence shown here is derived from an EMBL/GenBank/DDBJ whole genome shotgun (WGS) entry which is preliminary data.</text>
</comment>
<organism evidence="1 2">
    <name type="scientific">Quercus suber</name>
    <name type="common">Cork oak</name>
    <dbReference type="NCBI Taxonomy" id="58331"/>
    <lineage>
        <taxon>Eukaryota</taxon>
        <taxon>Viridiplantae</taxon>
        <taxon>Streptophyta</taxon>
        <taxon>Embryophyta</taxon>
        <taxon>Tracheophyta</taxon>
        <taxon>Spermatophyta</taxon>
        <taxon>Magnoliopsida</taxon>
        <taxon>eudicotyledons</taxon>
        <taxon>Gunneridae</taxon>
        <taxon>Pentapetalae</taxon>
        <taxon>rosids</taxon>
        <taxon>fabids</taxon>
        <taxon>Fagales</taxon>
        <taxon>Fagaceae</taxon>
        <taxon>Quercus</taxon>
    </lineage>
</organism>
<name>A0AAW0LHY7_QUESU</name>
<dbReference type="EMBL" id="PKMF04000090">
    <property type="protein sequence ID" value="KAK7851195.1"/>
    <property type="molecule type" value="Genomic_DNA"/>
</dbReference>
<accession>A0AAW0LHY7</accession>
<evidence type="ECO:0000313" key="1">
    <source>
        <dbReference type="EMBL" id="KAK7851195.1"/>
    </source>
</evidence>
<protein>
    <submittedName>
        <fullName evidence="1">Pentatricopeptide repeat-containing protein</fullName>
    </submittedName>
</protein>
<sequence>MLDLAFYRTKVHEIPSTIEDSWLLRLSTSNLYERLVLEVQKLPIGRGSSSLVRFSRDYRIGGKVLGMDIEDNKSMINPYDATLIVHSPNEGEAWLISDKMVDQDVVSWTTMIDRLRLFAGILNACADQVVEAMGKQVHGYITQIRLDPLSFTASDIVHMDSKYGIIENATKDLNGFLNQI</sequence>
<evidence type="ECO:0000313" key="2">
    <source>
        <dbReference type="Proteomes" id="UP000237347"/>
    </source>
</evidence>
<proteinExistence type="predicted"/>
<gene>
    <name evidence="1" type="primary">PCMP-H5_0</name>
    <name evidence="1" type="ORF">CFP56_042653</name>
</gene>